<keyword evidence="2" id="KW-1185">Reference proteome</keyword>
<evidence type="ECO:0000313" key="1">
    <source>
        <dbReference type="EMBL" id="GBL58012.1"/>
    </source>
</evidence>
<protein>
    <submittedName>
        <fullName evidence="1">Uncharacterized protein</fullName>
    </submittedName>
</protein>
<name>A0A4Y1ZM61_ARAVE</name>
<dbReference type="Proteomes" id="UP000499080">
    <property type="component" value="Unassembled WGS sequence"/>
</dbReference>
<gene>
    <name evidence="1" type="ORF">AVEN_151621_1</name>
</gene>
<accession>A0A4Y1ZM61</accession>
<reference evidence="1 2" key="1">
    <citation type="journal article" date="2019" name="Sci. Rep.">
        <title>Orb-weaving spider Araneus ventricosus genome elucidates the spidroin gene catalogue.</title>
        <authorList>
            <person name="Kono N."/>
            <person name="Nakamura H."/>
            <person name="Ohtoshi R."/>
            <person name="Moran D.A.P."/>
            <person name="Shinohara A."/>
            <person name="Yoshida Y."/>
            <person name="Fujiwara M."/>
            <person name="Mori M."/>
            <person name="Tomita M."/>
            <person name="Arakawa K."/>
        </authorList>
    </citation>
    <scope>NUCLEOTIDE SEQUENCE [LARGE SCALE GENOMIC DNA]</scope>
</reference>
<organism evidence="1 2">
    <name type="scientific">Araneus ventricosus</name>
    <name type="common">Orbweaver spider</name>
    <name type="synonym">Epeira ventricosa</name>
    <dbReference type="NCBI Taxonomy" id="182803"/>
    <lineage>
        <taxon>Eukaryota</taxon>
        <taxon>Metazoa</taxon>
        <taxon>Ecdysozoa</taxon>
        <taxon>Arthropoda</taxon>
        <taxon>Chelicerata</taxon>
        <taxon>Arachnida</taxon>
        <taxon>Araneae</taxon>
        <taxon>Araneomorphae</taxon>
        <taxon>Entelegynae</taxon>
        <taxon>Araneoidea</taxon>
        <taxon>Araneidae</taxon>
        <taxon>Araneus</taxon>
    </lineage>
</organism>
<evidence type="ECO:0000313" key="2">
    <source>
        <dbReference type="Proteomes" id="UP000499080"/>
    </source>
</evidence>
<comment type="caution">
    <text evidence="1">The sequence shown here is derived from an EMBL/GenBank/DDBJ whole genome shotgun (WGS) entry which is preliminary data.</text>
</comment>
<dbReference type="EMBL" id="BGPR01151260">
    <property type="protein sequence ID" value="GBL58012.1"/>
    <property type="molecule type" value="Genomic_DNA"/>
</dbReference>
<dbReference type="AlphaFoldDB" id="A0A4Y1ZM61"/>
<sequence>MHIQERKRLFNLENSIRTEGDTRFLDQDCKISSYCLESIHIQERKRLFNLENSIRTEGDTRFLDQDYIISSYCLESIHIQERKRLFNLENSIRTEGDTRFLDQDYIISSYCLESLINRLTNHSKRHGEIFRRKSIQTNTHGVRIPLDKLCKMRILACLYL</sequence>
<proteinExistence type="predicted"/>